<evidence type="ECO:0000313" key="3">
    <source>
        <dbReference type="Proteomes" id="UP001317779"/>
    </source>
</evidence>
<keyword evidence="3" id="KW-1185">Reference proteome</keyword>
<feature type="transmembrane region" description="Helical" evidence="1">
    <location>
        <begin position="54"/>
        <end position="76"/>
    </location>
</feature>
<protein>
    <submittedName>
        <fullName evidence="2">Uncharacterized protein</fullName>
    </submittedName>
</protein>
<proteinExistence type="predicted"/>
<evidence type="ECO:0000313" key="2">
    <source>
        <dbReference type="EMBL" id="BDV31884.1"/>
    </source>
</evidence>
<feature type="transmembrane region" description="Helical" evidence="1">
    <location>
        <begin position="7"/>
        <end position="24"/>
    </location>
</feature>
<dbReference type="Proteomes" id="UP001317779">
    <property type="component" value="Chromosome"/>
</dbReference>
<accession>A0ABM8E1Q7</accession>
<name>A0ABM8E1Q7_9MICO</name>
<keyword evidence="1" id="KW-0472">Membrane</keyword>
<reference evidence="2 3" key="1">
    <citation type="submission" date="2022-12" db="EMBL/GenBank/DDBJ databases">
        <title>Microbacterium terricola strain KV-448 chromosome, complete genome.</title>
        <authorList>
            <person name="Oshima T."/>
            <person name="Moriya T."/>
            <person name="Bessho Y."/>
        </authorList>
    </citation>
    <scope>NUCLEOTIDE SEQUENCE [LARGE SCALE GENOMIC DNA]</scope>
    <source>
        <strain evidence="2 3">KV-448</strain>
    </source>
</reference>
<keyword evidence="1" id="KW-0812">Transmembrane</keyword>
<gene>
    <name evidence="2" type="ORF">Microterr_25440</name>
</gene>
<sequence length="81" mass="8327">MGIGCGLYVIGGLLVISGLTAASLWGVWGFVLPFIVILVAGAVMMFFPKTRRMATGILIVSAGAWLVVIGPCLALLGGMSM</sequence>
<evidence type="ECO:0000256" key="1">
    <source>
        <dbReference type="SAM" id="Phobius"/>
    </source>
</evidence>
<feature type="transmembrane region" description="Helical" evidence="1">
    <location>
        <begin position="30"/>
        <end position="47"/>
    </location>
</feature>
<keyword evidence="1" id="KW-1133">Transmembrane helix</keyword>
<dbReference type="EMBL" id="AP027141">
    <property type="protein sequence ID" value="BDV31884.1"/>
    <property type="molecule type" value="Genomic_DNA"/>
</dbReference>
<organism evidence="2 3">
    <name type="scientific">Microbacterium terricola</name>
    <dbReference type="NCBI Taxonomy" id="344163"/>
    <lineage>
        <taxon>Bacteria</taxon>
        <taxon>Bacillati</taxon>
        <taxon>Actinomycetota</taxon>
        <taxon>Actinomycetes</taxon>
        <taxon>Micrococcales</taxon>
        <taxon>Microbacteriaceae</taxon>
        <taxon>Microbacterium</taxon>
    </lineage>
</organism>